<evidence type="ECO:0000313" key="2">
    <source>
        <dbReference type="EMBL" id="AFM23423.1"/>
    </source>
</evidence>
<dbReference type="AlphaFoldDB" id="I4C1I2"/>
<dbReference type="RefSeq" id="WP_014808579.1">
    <property type="nucleotide sequence ID" value="NC_018025.1"/>
</dbReference>
<protein>
    <submittedName>
        <fullName evidence="2">ABC-type Co2+ transport system, periplasmic component</fullName>
    </submittedName>
</protein>
<proteinExistence type="predicted"/>
<reference evidence="3" key="1">
    <citation type="submission" date="2012-06" db="EMBL/GenBank/DDBJ databases">
        <title>Complete sequence of chromosome of Desulfomonile tiedjei DSM 6799.</title>
        <authorList>
            <person name="Lucas S."/>
            <person name="Copeland A."/>
            <person name="Lapidus A."/>
            <person name="Glavina del Rio T."/>
            <person name="Dalin E."/>
            <person name="Tice H."/>
            <person name="Bruce D."/>
            <person name="Goodwin L."/>
            <person name="Pitluck S."/>
            <person name="Peters L."/>
            <person name="Ovchinnikova G."/>
            <person name="Zeytun A."/>
            <person name="Lu M."/>
            <person name="Kyrpides N."/>
            <person name="Mavromatis K."/>
            <person name="Ivanova N."/>
            <person name="Brettin T."/>
            <person name="Detter J.C."/>
            <person name="Han C."/>
            <person name="Larimer F."/>
            <person name="Land M."/>
            <person name="Hauser L."/>
            <person name="Markowitz V."/>
            <person name="Cheng J.-F."/>
            <person name="Hugenholtz P."/>
            <person name="Woyke T."/>
            <person name="Wu D."/>
            <person name="Spring S."/>
            <person name="Schroeder M."/>
            <person name="Brambilla E."/>
            <person name="Klenk H.-P."/>
            <person name="Eisen J.A."/>
        </authorList>
    </citation>
    <scope>NUCLEOTIDE SEQUENCE [LARGE SCALE GENOMIC DNA]</scope>
    <source>
        <strain evidence="3">ATCC 49306 / DSM 6799 / DCB-1</strain>
    </source>
</reference>
<dbReference type="Pfam" id="PF10670">
    <property type="entry name" value="DUF4198"/>
    <property type="match status" value="1"/>
</dbReference>
<evidence type="ECO:0000313" key="3">
    <source>
        <dbReference type="Proteomes" id="UP000006055"/>
    </source>
</evidence>
<dbReference type="HOGENOM" id="CLU_058596_1_1_7"/>
<feature type="signal peptide" evidence="1">
    <location>
        <begin position="1"/>
        <end position="21"/>
    </location>
</feature>
<keyword evidence="3" id="KW-1185">Reference proteome</keyword>
<dbReference type="eggNOG" id="COG5266">
    <property type="taxonomic scope" value="Bacteria"/>
</dbReference>
<dbReference type="InterPro" id="IPR019613">
    <property type="entry name" value="DUF4198"/>
</dbReference>
<gene>
    <name evidence="2" type="ordered locus">Desti_0697</name>
</gene>
<keyword evidence="1" id="KW-0732">Signal</keyword>
<sequence>MKRFLGLCALCMLLISAMVTATSAHFAMIIPSKDVVGKDDKKEIGFLIQFTHPFEGGPLMQMDKPEKFGVVIGEQKVDLLGVLKEKKIEGKSTWDANFKITKPADYIFFLQPKPYWEPAEDKFIVHVTKVIVDALGAEEGWDKPIAEKVGIPVEIVPLTRPYSLYAGNLFKGQVLKNGKPVPDVDIEVEFWGKGKTKAPTDAHVTQVVKADSNGVFSFAMPKAGWWGFAALMEGDKPMKHEGQDKKVEVGAVLWVHAYPME</sequence>
<dbReference type="STRING" id="706587.Desti_0697"/>
<organism evidence="2 3">
    <name type="scientific">Desulfomonile tiedjei (strain ATCC 49306 / DSM 6799 / DCB-1)</name>
    <dbReference type="NCBI Taxonomy" id="706587"/>
    <lineage>
        <taxon>Bacteria</taxon>
        <taxon>Pseudomonadati</taxon>
        <taxon>Thermodesulfobacteriota</taxon>
        <taxon>Desulfomonilia</taxon>
        <taxon>Desulfomonilales</taxon>
        <taxon>Desulfomonilaceae</taxon>
        <taxon>Desulfomonile</taxon>
    </lineage>
</organism>
<dbReference type="OrthoDB" id="9780723at2"/>
<feature type="chain" id="PRO_5003687099" evidence="1">
    <location>
        <begin position="22"/>
        <end position="261"/>
    </location>
</feature>
<dbReference type="Proteomes" id="UP000006055">
    <property type="component" value="Chromosome"/>
</dbReference>
<name>I4C1I2_DESTA</name>
<dbReference type="EMBL" id="CP003360">
    <property type="protein sequence ID" value="AFM23423.1"/>
    <property type="molecule type" value="Genomic_DNA"/>
</dbReference>
<accession>I4C1I2</accession>
<dbReference type="PATRIC" id="fig|706587.4.peg.785"/>
<evidence type="ECO:0000256" key="1">
    <source>
        <dbReference type="SAM" id="SignalP"/>
    </source>
</evidence>
<dbReference type="KEGG" id="dti:Desti_0697"/>